<evidence type="ECO:0000313" key="11">
    <source>
        <dbReference type="Proteomes" id="UP001251528"/>
    </source>
</evidence>
<feature type="compositionally biased region" description="Low complexity" evidence="9">
    <location>
        <begin position="371"/>
        <end position="386"/>
    </location>
</feature>
<proteinExistence type="inferred from homology"/>
<feature type="compositionally biased region" description="Low complexity" evidence="9">
    <location>
        <begin position="309"/>
        <end position="324"/>
    </location>
</feature>
<accession>A0AAJ0FPW6</accession>
<evidence type="ECO:0008006" key="12">
    <source>
        <dbReference type="Google" id="ProtNLM"/>
    </source>
</evidence>
<dbReference type="AlphaFoldDB" id="A0AAJ0FPW6"/>
<evidence type="ECO:0000256" key="9">
    <source>
        <dbReference type="SAM" id="MobiDB-lite"/>
    </source>
</evidence>
<evidence type="ECO:0000256" key="8">
    <source>
        <dbReference type="ARBA" id="ARBA00023242"/>
    </source>
</evidence>
<dbReference type="GO" id="GO:0033309">
    <property type="term" value="C:SBF transcription complex"/>
    <property type="evidence" value="ECO:0007669"/>
    <property type="project" value="TreeGrafter"/>
</dbReference>
<dbReference type="EMBL" id="JASWJB010000271">
    <property type="protein sequence ID" value="KAK2592362.1"/>
    <property type="molecule type" value="Genomic_DNA"/>
</dbReference>
<feature type="region of interest" description="Disordered" evidence="9">
    <location>
        <begin position="1"/>
        <end position="67"/>
    </location>
</feature>
<keyword evidence="7" id="KW-0804">Transcription</keyword>
<feature type="compositionally biased region" description="Low complexity" evidence="9">
    <location>
        <begin position="29"/>
        <end position="43"/>
    </location>
</feature>
<evidence type="ECO:0000256" key="2">
    <source>
        <dbReference type="ARBA" id="ARBA00004496"/>
    </source>
</evidence>
<feature type="compositionally biased region" description="Low complexity" evidence="9">
    <location>
        <begin position="289"/>
        <end position="302"/>
    </location>
</feature>
<feature type="region of interest" description="Disordered" evidence="9">
    <location>
        <begin position="117"/>
        <end position="147"/>
    </location>
</feature>
<protein>
    <recommendedName>
        <fullName evidence="12">Cyclin-dependent kinase</fullName>
    </recommendedName>
</protein>
<evidence type="ECO:0000256" key="6">
    <source>
        <dbReference type="ARBA" id="ARBA00023015"/>
    </source>
</evidence>
<dbReference type="GO" id="GO:0000082">
    <property type="term" value="P:G1/S transition of mitotic cell cycle"/>
    <property type="evidence" value="ECO:0007669"/>
    <property type="project" value="InterPro"/>
</dbReference>
<feature type="region of interest" description="Disordered" evidence="9">
    <location>
        <begin position="261"/>
        <end position="338"/>
    </location>
</feature>
<keyword evidence="5" id="KW-0678">Repressor</keyword>
<gene>
    <name evidence="10" type="ORF">QQS21_009942</name>
</gene>
<feature type="region of interest" description="Disordered" evidence="9">
    <location>
        <begin position="488"/>
        <end position="514"/>
    </location>
</feature>
<reference evidence="10" key="1">
    <citation type="submission" date="2023-06" db="EMBL/GenBank/DDBJ databases">
        <title>Conoideocrella luteorostrata (Hypocreales: Clavicipitaceae), a potential biocontrol fungus for elongate hemlock scale in United States Christmas tree production areas.</title>
        <authorList>
            <person name="Barrett H."/>
            <person name="Lovett B."/>
            <person name="Macias A.M."/>
            <person name="Stajich J.E."/>
            <person name="Kasson M.T."/>
        </authorList>
    </citation>
    <scope>NUCLEOTIDE SEQUENCE</scope>
    <source>
        <strain evidence="10">ARSEF 14590</strain>
    </source>
</reference>
<evidence type="ECO:0000256" key="3">
    <source>
        <dbReference type="ARBA" id="ARBA00006922"/>
    </source>
</evidence>
<dbReference type="InterPro" id="IPR013734">
    <property type="entry name" value="TF_Nrm1/Whi5"/>
</dbReference>
<keyword evidence="4" id="KW-0963">Cytoplasm</keyword>
<feature type="region of interest" description="Disordered" evidence="9">
    <location>
        <begin position="358"/>
        <end position="471"/>
    </location>
</feature>
<dbReference type="GO" id="GO:0003712">
    <property type="term" value="F:transcription coregulator activity"/>
    <property type="evidence" value="ECO:0007669"/>
    <property type="project" value="TreeGrafter"/>
</dbReference>
<sequence length="514" mass="53856">MDVGSGQTSRPAQLQDQQANVPPDSGTNSSQSQPQSVSNSQTSHITSTTDQVVTPPVSDTSGGVDGPSALDVAAMLKQRYATSRMADATSGASAQDSQLHQLSAIAAVQDRLGLDAAGHSRKRMADGEVKARDGSMSPLKGHSRTTSAVSVASTSGSTIGEVCVNNASPQLSLASCMSTNAKQQLSSELRTRLSYAMVKVNHGWQARSLEEVEGLASHVASPTSSTSTVHHRKGSSASPRLPLSAPSSQVHFANEPVILRRKSNSPPSASSNKPTLAPPAAIKPSLPMSAPRSNPRRNSNPRYTPTMLSHSHSASTSAQSTPASNGFPSSQSNAEPAMYSPHKNVREQDAIETLLFMSSPGNSSNLKHAFSPSGSPGPQSSGPPRSSADRHVLPSGPRRGLPSTRPPFPAKKAGFDKSPGMPPPHSPMDLDSPQQPYHTPNRTTPKRQAPGRHRATLSLPTGLGLGNGTARKALRDEDIERMLDRAGAELADSSDDEDIQLPPGRNGLARVMGL</sequence>
<dbReference type="Pfam" id="PF08528">
    <property type="entry name" value="Whi5"/>
    <property type="match status" value="1"/>
</dbReference>
<keyword evidence="8" id="KW-0539">Nucleus</keyword>
<feature type="region of interest" description="Disordered" evidence="9">
    <location>
        <begin position="217"/>
        <end position="248"/>
    </location>
</feature>
<evidence type="ECO:0000256" key="5">
    <source>
        <dbReference type="ARBA" id="ARBA00022491"/>
    </source>
</evidence>
<evidence type="ECO:0000256" key="4">
    <source>
        <dbReference type="ARBA" id="ARBA00022490"/>
    </source>
</evidence>
<feature type="compositionally biased region" description="Basic and acidic residues" evidence="9">
    <location>
        <begin position="123"/>
        <end position="133"/>
    </location>
</feature>
<name>A0AAJ0FPW6_9HYPO</name>
<feature type="compositionally biased region" description="Polar residues" evidence="9">
    <location>
        <begin position="1"/>
        <end position="28"/>
    </location>
</feature>
<comment type="caution">
    <text evidence="10">The sequence shown here is derived from an EMBL/GenBank/DDBJ whole genome shotgun (WGS) entry which is preliminary data.</text>
</comment>
<feature type="compositionally biased region" description="Low complexity" evidence="9">
    <location>
        <begin position="235"/>
        <end position="248"/>
    </location>
</feature>
<dbReference type="GO" id="GO:0005737">
    <property type="term" value="C:cytoplasm"/>
    <property type="evidence" value="ECO:0007669"/>
    <property type="project" value="UniProtKB-SubCell"/>
</dbReference>
<keyword evidence="6" id="KW-0805">Transcription regulation</keyword>
<feature type="compositionally biased region" description="Low complexity" evidence="9">
    <location>
        <begin position="264"/>
        <end position="274"/>
    </location>
</feature>
<dbReference type="Proteomes" id="UP001251528">
    <property type="component" value="Unassembled WGS sequence"/>
</dbReference>
<feature type="compositionally biased region" description="Polar residues" evidence="9">
    <location>
        <begin position="432"/>
        <end position="443"/>
    </location>
</feature>
<comment type="subcellular location">
    <subcellularLocation>
        <location evidence="2">Cytoplasm</location>
    </subcellularLocation>
    <subcellularLocation>
        <location evidence="1">Nucleus</location>
    </subcellularLocation>
</comment>
<evidence type="ECO:0000256" key="7">
    <source>
        <dbReference type="ARBA" id="ARBA00023163"/>
    </source>
</evidence>
<dbReference type="PANTHER" id="PTHR28246:SF1">
    <property type="entry name" value="G1-SPECIFIC TRANSCRIPTIONAL REPRESSOR WHI5-RELATED"/>
    <property type="match status" value="1"/>
</dbReference>
<feature type="compositionally biased region" description="Polar residues" evidence="9">
    <location>
        <begin position="44"/>
        <end position="61"/>
    </location>
</feature>
<comment type="similarity">
    <text evidence="3">Belongs to the WHI5/NRM1 family.</text>
</comment>
<dbReference type="PANTHER" id="PTHR28246">
    <property type="entry name" value="G1-SPECIFIC TRANSCRIPTIONAL REPRESSOR WHI5-RELATED"/>
    <property type="match status" value="1"/>
</dbReference>
<organism evidence="10 11">
    <name type="scientific">Conoideocrella luteorostrata</name>
    <dbReference type="NCBI Taxonomy" id="1105319"/>
    <lineage>
        <taxon>Eukaryota</taxon>
        <taxon>Fungi</taxon>
        <taxon>Dikarya</taxon>
        <taxon>Ascomycota</taxon>
        <taxon>Pezizomycotina</taxon>
        <taxon>Sordariomycetes</taxon>
        <taxon>Hypocreomycetidae</taxon>
        <taxon>Hypocreales</taxon>
        <taxon>Clavicipitaceae</taxon>
        <taxon>Conoideocrella</taxon>
    </lineage>
</organism>
<dbReference type="InterPro" id="IPR039198">
    <property type="entry name" value="Srl3/Whi5"/>
</dbReference>
<keyword evidence="11" id="KW-1185">Reference proteome</keyword>
<evidence type="ECO:0000256" key="1">
    <source>
        <dbReference type="ARBA" id="ARBA00004123"/>
    </source>
</evidence>
<evidence type="ECO:0000313" key="10">
    <source>
        <dbReference type="EMBL" id="KAK2592362.1"/>
    </source>
</evidence>